<proteinExistence type="predicted"/>
<protein>
    <submittedName>
        <fullName evidence="2">Uncharacterized protein</fullName>
    </submittedName>
</protein>
<reference evidence="2" key="1">
    <citation type="journal article" date="2018" name="Nat. Genet.">
        <title>Extensive intraspecific gene order and gene structural variations between Mo17 and other maize genomes.</title>
        <authorList>
            <person name="Sun S."/>
            <person name="Zhou Y."/>
            <person name="Chen J."/>
            <person name="Shi J."/>
            <person name="Zhao H."/>
            <person name="Zhao H."/>
            <person name="Song W."/>
            <person name="Zhang M."/>
            <person name="Cui Y."/>
            <person name="Dong X."/>
            <person name="Liu H."/>
            <person name="Ma X."/>
            <person name="Jiao Y."/>
            <person name="Wang B."/>
            <person name="Wei X."/>
            <person name="Stein J.C."/>
            <person name="Glaubitz J.C."/>
            <person name="Lu F."/>
            <person name="Yu G."/>
            <person name="Liang C."/>
            <person name="Fengler K."/>
            <person name="Li B."/>
            <person name="Rafalski A."/>
            <person name="Schnable P.S."/>
            <person name="Ware D.H."/>
            <person name="Buckler E.S."/>
            <person name="Lai J."/>
        </authorList>
    </citation>
    <scope>NUCLEOTIDE SEQUENCE [LARGE SCALE GENOMIC DNA]</scope>
    <source>
        <tissue evidence="2">Seedling</tissue>
    </source>
</reference>
<organism evidence="2">
    <name type="scientific">Zea mays</name>
    <name type="common">Maize</name>
    <dbReference type="NCBI Taxonomy" id="4577"/>
    <lineage>
        <taxon>Eukaryota</taxon>
        <taxon>Viridiplantae</taxon>
        <taxon>Streptophyta</taxon>
        <taxon>Embryophyta</taxon>
        <taxon>Tracheophyta</taxon>
        <taxon>Spermatophyta</taxon>
        <taxon>Magnoliopsida</taxon>
        <taxon>Liliopsida</taxon>
        <taxon>Poales</taxon>
        <taxon>Poaceae</taxon>
        <taxon>PACMAD clade</taxon>
        <taxon>Panicoideae</taxon>
        <taxon>Andropogonodae</taxon>
        <taxon>Andropogoneae</taxon>
        <taxon>Tripsacinae</taxon>
        <taxon>Zea</taxon>
    </lineage>
</organism>
<dbReference type="AlphaFoldDB" id="A0A3L6EVI6"/>
<evidence type="ECO:0000313" key="2">
    <source>
        <dbReference type="EMBL" id="PWZ24593.1"/>
    </source>
</evidence>
<name>A0A3L6EVI6_MAIZE</name>
<accession>A0A3L6EVI6</accession>
<dbReference type="Proteomes" id="UP000251960">
    <property type="component" value="Chromosome 5"/>
</dbReference>
<dbReference type="EMBL" id="NCVQ01000006">
    <property type="protein sequence ID" value="PWZ24593.1"/>
    <property type="molecule type" value="Genomic_DNA"/>
</dbReference>
<sequence length="75" mass="7372">MLQPASAPAAGSRLSAPTPERPSSHQGRATGPPGTMRPMPCLVSVVGWSCSSPGVVAGLDAPGCCGQRRGSNAGS</sequence>
<evidence type="ECO:0000256" key="1">
    <source>
        <dbReference type="SAM" id="MobiDB-lite"/>
    </source>
</evidence>
<gene>
    <name evidence="2" type="ORF">Zm00014a_007110</name>
</gene>
<feature type="region of interest" description="Disordered" evidence="1">
    <location>
        <begin position="1"/>
        <end position="37"/>
    </location>
</feature>
<comment type="caution">
    <text evidence="2">The sequence shown here is derived from an EMBL/GenBank/DDBJ whole genome shotgun (WGS) entry which is preliminary data.</text>
</comment>